<feature type="signal peptide" evidence="20">
    <location>
        <begin position="1"/>
        <end position="24"/>
    </location>
</feature>
<dbReference type="Gene3D" id="2.90.10.10">
    <property type="entry name" value="Bulb-type lectin domain"/>
    <property type="match status" value="2"/>
</dbReference>
<dbReference type="InterPro" id="IPR003609">
    <property type="entry name" value="Pan_app"/>
</dbReference>
<evidence type="ECO:0000256" key="10">
    <source>
        <dbReference type="ARBA" id="ARBA00022777"/>
    </source>
</evidence>
<evidence type="ECO:0000259" key="22">
    <source>
        <dbReference type="PROSITE" id="PS50927"/>
    </source>
</evidence>
<feature type="transmembrane region" description="Helical" evidence="19">
    <location>
        <begin position="410"/>
        <end position="432"/>
    </location>
</feature>
<name>A0A7N2LNR4_QUELO</name>
<evidence type="ECO:0000259" key="21">
    <source>
        <dbReference type="PROSITE" id="PS50011"/>
    </source>
</evidence>
<feature type="domain" description="Apple" evidence="23">
    <location>
        <begin position="1204"/>
        <end position="1284"/>
    </location>
</feature>
<dbReference type="EnsemblPlants" id="QL05p023275:mrna">
    <property type="protein sequence ID" value="QL05p023275:mrna"/>
    <property type="gene ID" value="QL05p023275"/>
</dbReference>
<evidence type="ECO:0000256" key="9">
    <source>
        <dbReference type="ARBA" id="ARBA00022741"/>
    </source>
</evidence>
<dbReference type="GO" id="GO:0030246">
    <property type="term" value="F:carbohydrate binding"/>
    <property type="evidence" value="ECO:0007669"/>
    <property type="project" value="UniProtKB-KW"/>
</dbReference>
<dbReference type="SMART" id="SM00220">
    <property type="entry name" value="S_TKc"/>
    <property type="match status" value="1"/>
</dbReference>
<dbReference type="PROSITE" id="PS50927">
    <property type="entry name" value="BULB_LECTIN"/>
    <property type="match status" value="2"/>
</dbReference>
<evidence type="ECO:0000256" key="6">
    <source>
        <dbReference type="ARBA" id="ARBA00022692"/>
    </source>
</evidence>
<dbReference type="PROSITE" id="PS00108">
    <property type="entry name" value="PROTEIN_KINASE_ST"/>
    <property type="match status" value="2"/>
</dbReference>
<dbReference type="Pfam" id="PF00069">
    <property type="entry name" value="Pkinase"/>
    <property type="match status" value="1"/>
</dbReference>
<sequence length="1702" mass="191886">MATIAPKFIFNLLCFLLILGPSSPQQTNTLVQRQELKDGGELVSADGSFRLGFFNLTPNNYYLGIWYSGDRLSDVVWVANPDAPIFGKSSSLTIDDYGSLKISYGDEGHSISLYSTQGASNTSAVLLDTGNFVLQELNSDGTVKQDLWQSFDYPTDTLLPGMKLGVNKITGHNWALRSWRSVVVPDFGSFSFGMNKDPKPGNEFVILWHGEAYWTGGFSNEKGYQLWPTNGFTLPDQRGAYYSFVKITNENETYFNYSTSNDAIFPRLRINHLGNLYLCERLLVECSTLSPASSGGCVKQTLPECRRHDYTFIKDSAHIVDGDVFEFNESDNLTRMDCQNRCLNNCSCVAYASSKQDDIGCKIWTRVPSIEWSQNAQTIYFLEYKGPVTSGGDWGGLHQRSNGRAKPNRWWIWLIVAIGGIIIILLCSLYYAKQKKHKVEGERERKQKMLIQELAGNAIPSTVDDEGNKQNNNGKNSHELHVFSFESIYVATSNFSTENKLGEGGFGPVYKIQLKKYILNWKTRFNIIEGIAQGLVYLHKYSRLRVIHRDLKASNILLDEEMNPKISDFGMARIFGSKGLEENTNRVVGTYGYMSPEYAMNGVVSIKTDVFSFGVLLLEIVSGKKNNNRHYSDSPLNLIVYAWKLWNEGKDFELIDPSIQDESCCPYEVSRCIHVGLLCVQDQATDRPTMLDVVSMLSNETLQLSPPKQPTFFINTLLVECSTLSPASSGGCVKQTLPECRRHDYTFIENSAYIVDGDVFEFKESDNLTRVDCQNRCLNNCSCVAYASSKQDNIGCKIWTRVPSIEMSQNAPTIYLLEYKGERERKQKMLIQELAGNAIPSTVDDEGKKQNNDGKNSHELHVFSFESIYVATSNFSTENKLGEGGFGPVYKLITKKNQRLSFMASIARKFIPNFLCLLLFLGLSSSEQRNTLVQRQELKDGDELVSAGGKFRLGFFNLTSNNSYLGIWYDGDSLTNVVWVANPNAPLFGNSVSLIIDDYGSLKMDPSISLHTGQEASNCSAVLLDTGNFVLHELNSDGTVKRELWQSFDYPTDTLLPGMKLGFNKKSGQTWSLKSWRSDVVPDTGAFTFGMNEDSIPGNEFNIMQHEDEYWTGGFSQDEGYQHKPINGFTLQDQRGSSYAFSKISNENETYFNYSANKDIKTFPRLRIDYLGKLYVGERLLVQCSFPSLASDDQGCVKKKLPGCRSHDITFAERSGYFVDDDEYEFHKDDNLTHMDCEDKCVTICSCVAFEPSKEDGTGCKVWTTTPNFKMALNASKVYFLEYEAKLSVNAAKPNRWWIWLIVAVGGVIITLFFSLCYAKINKKRVAEGERKRKQNMLIQELGGNAIPSTVHNNVNNQNNDGQTSHELHVFSFESITIATSNFSTENKLGEGGFGPVYKGKLPDGREIAIKRLSKSSGQGLLEFKNEVILIAKLQHTNLVRLLGFCIQEEENMLIYEYMPNKSLDIFLFDPTKKYILNWKTRFNIIEGIAQGLVYLHKYSRLRIVHRDLKASNILLDEEMNPKISDFGLARIFGLKESEENTNRVVGTYGYMSPEYAMNGIVSIKTDVFSFGVLLLEIVSGKKNNSRYHSDHPLNLIDYAWKLWNEGKDLELIDPTILDDSCSLYEVSRCIHVGLLCVQDQATDRPTMMNVVSMLSNETLQLSPPTQPIFFINTFVEENPVSEIKPESCSVNNVTVSVMKPR</sequence>
<keyword evidence="16" id="KW-0325">Glycoprotein</keyword>
<feature type="domain" description="Protein kinase" evidence="21">
    <location>
        <begin position="379"/>
        <end position="702"/>
    </location>
</feature>
<evidence type="ECO:0000259" key="23">
    <source>
        <dbReference type="PROSITE" id="PS50948"/>
    </source>
</evidence>
<feature type="domain" description="Bulb-type lectin" evidence="22">
    <location>
        <begin position="929"/>
        <end position="1044"/>
    </location>
</feature>
<evidence type="ECO:0000313" key="25">
    <source>
        <dbReference type="Proteomes" id="UP000594261"/>
    </source>
</evidence>
<dbReference type="Pfam" id="PF11883">
    <property type="entry name" value="DUF3403"/>
    <property type="match status" value="1"/>
</dbReference>
<evidence type="ECO:0000256" key="12">
    <source>
        <dbReference type="ARBA" id="ARBA00022989"/>
    </source>
</evidence>
<evidence type="ECO:0000256" key="16">
    <source>
        <dbReference type="ARBA" id="ARBA00023180"/>
    </source>
</evidence>
<dbReference type="FunFam" id="3.30.200.20:FF:000330">
    <property type="entry name" value="G-type lectin S-receptor-like serine/threonine-protein kinase At4g03230"/>
    <property type="match status" value="1"/>
</dbReference>
<keyword evidence="4" id="KW-0723">Serine/threonine-protein kinase</keyword>
<keyword evidence="5" id="KW-0808">Transferase</keyword>
<keyword evidence="13 19" id="KW-0472">Membrane</keyword>
<accession>A0A7N2LNR4</accession>
<evidence type="ECO:0000256" key="4">
    <source>
        <dbReference type="ARBA" id="ARBA00022527"/>
    </source>
</evidence>
<dbReference type="Gene3D" id="1.10.510.10">
    <property type="entry name" value="Transferase(Phosphotransferase) domain 1"/>
    <property type="match status" value="2"/>
</dbReference>
<dbReference type="SMART" id="SM00108">
    <property type="entry name" value="B_lectin"/>
    <property type="match status" value="2"/>
</dbReference>
<dbReference type="PANTHER" id="PTHR27002">
    <property type="entry name" value="RECEPTOR-LIKE SERINE/THREONINE-PROTEIN KINASE SD1-8"/>
    <property type="match status" value="1"/>
</dbReference>
<keyword evidence="12 19" id="KW-1133">Transmembrane helix</keyword>
<evidence type="ECO:0000313" key="24">
    <source>
        <dbReference type="EnsemblPlants" id="QL05p023275:mrna"/>
    </source>
</evidence>
<evidence type="ECO:0000256" key="8">
    <source>
        <dbReference type="ARBA" id="ARBA00022734"/>
    </source>
</evidence>
<dbReference type="InterPro" id="IPR036426">
    <property type="entry name" value="Bulb-type_lectin_dom_sf"/>
</dbReference>
<dbReference type="GO" id="GO:0005886">
    <property type="term" value="C:plasma membrane"/>
    <property type="evidence" value="ECO:0007669"/>
    <property type="project" value="UniProtKB-SubCell"/>
</dbReference>
<dbReference type="Pfam" id="PF01453">
    <property type="entry name" value="B_lectin"/>
    <property type="match status" value="2"/>
</dbReference>
<comment type="subcellular location">
    <subcellularLocation>
        <location evidence="1">Cell membrane</location>
        <topology evidence="1">Single-pass type I membrane protein</topology>
    </subcellularLocation>
</comment>
<dbReference type="EMBL" id="LRBV02000005">
    <property type="status" value="NOT_ANNOTATED_CDS"/>
    <property type="molecule type" value="Genomic_DNA"/>
</dbReference>
<reference evidence="24 25" key="1">
    <citation type="journal article" date="2016" name="G3 (Bethesda)">
        <title>First Draft Assembly and Annotation of the Genome of a California Endemic Oak Quercus lobata Nee (Fagaceae).</title>
        <authorList>
            <person name="Sork V.L."/>
            <person name="Fitz-Gibbon S.T."/>
            <person name="Puiu D."/>
            <person name="Crepeau M."/>
            <person name="Gugger P.F."/>
            <person name="Sherman R."/>
            <person name="Stevens K."/>
            <person name="Langley C.H."/>
            <person name="Pellegrini M."/>
            <person name="Salzberg S.L."/>
        </authorList>
    </citation>
    <scope>NUCLEOTIDE SEQUENCE [LARGE SCALE GENOMIC DNA]</scope>
    <source>
        <strain evidence="24 25">cv. SW786</strain>
    </source>
</reference>
<dbReference type="PANTHER" id="PTHR27002:SF926">
    <property type="entry name" value="OS07G0535800 PROTEIN"/>
    <property type="match status" value="1"/>
</dbReference>
<keyword evidence="3" id="KW-1003">Cell membrane</keyword>
<evidence type="ECO:0000256" key="5">
    <source>
        <dbReference type="ARBA" id="ARBA00022679"/>
    </source>
</evidence>
<feature type="domain" description="Apple" evidence="23">
    <location>
        <begin position="740"/>
        <end position="820"/>
    </location>
</feature>
<feature type="domain" description="Bulb-type lectin" evidence="22">
    <location>
        <begin position="27"/>
        <end position="147"/>
    </location>
</feature>
<evidence type="ECO:0000256" key="7">
    <source>
        <dbReference type="ARBA" id="ARBA00022729"/>
    </source>
</evidence>
<dbReference type="GO" id="GO:0004674">
    <property type="term" value="F:protein serine/threonine kinase activity"/>
    <property type="evidence" value="ECO:0007669"/>
    <property type="project" value="UniProtKB-KW"/>
</dbReference>
<dbReference type="InterPro" id="IPR011009">
    <property type="entry name" value="Kinase-like_dom_sf"/>
</dbReference>
<evidence type="ECO:0000256" key="20">
    <source>
        <dbReference type="SAM" id="SignalP"/>
    </source>
</evidence>
<proteinExistence type="predicted"/>
<dbReference type="SMART" id="SM00473">
    <property type="entry name" value="PAN_AP"/>
    <property type="match status" value="3"/>
</dbReference>
<reference evidence="24" key="2">
    <citation type="submission" date="2021-01" db="UniProtKB">
        <authorList>
            <consortium name="EnsemblPlants"/>
        </authorList>
    </citation>
    <scope>IDENTIFICATION</scope>
</reference>
<feature type="domain" description="Protein kinase" evidence="21">
    <location>
        <begin position="1383"/>
        <end position="1660"/>
    </location>
</feature>
<keyword evidence="8" id="KW-0430">Lectin</keyword>
<feature type="transmembrane region" description="Helical" evidence="19">
    <location>
        <begin position="1297"/>
        <end position="1319"/>
    </location>
</feature>
<evidence type="ECO:0000256" key="3">
    <source>
        <dbReference type="ARBA" id="ARBA00022475"/>
    </source>
</evidence>
<comment type="catalytic activity">
    <reaction evidence="18">
        <text>L-seryl-[protein] + ATP = O-phospho-L-seryl-[protein] + ADP + H(+)</text>
        <dbReference type="Rhea" id="RHEA:17989"/>
        <dbReference type="Rhea" id="RHEA-COMP:9863"/>
        <dbReference type="Rhea" id="RHEA-COMP:11604"/>
        <dbReference type="ChEBI" id="CHEBI:15378"/>
        <dbReference type="ChEBI" id="CHEBI:29999"/>
        <dbReference type="ChEBI" id="CHEBI:30616"/>
        <dbReference type="ChEBI" id="CHEBI:83421"/>
        <dbReference type="ChEBI" id="CHEBI:456216"/>
        <dbReference type="EC" id="2.7.11.1"/>
    </reaction>
</comment>
<keyword evidence="10" id="KW-0418">Kinase</keyword>
<feature type="chain" id="PRO_5029825147" description="non-specific serine/threonine protein kinase" evidence="20">
    <location>
        <begin position="25"/>
        <end position="1702"/>
    </location>
</feature>
<dbReference type="Proteomes" id="UP000594261">
    <property type="component" value="Chromosome 5"/>
</dbReference>
<feature type="domain" description="Apple" evidence="23">
    <location>
        <begin position="305"/>
        <end position="385"/>
    </location>
</feature>
<dbReference type="InParanoid" id="A0A7N2LNR4"/>
<dbReference type="Pfam" id="PF08276">
    <property type="entry name" value="PAN_2"/>
    <property type="match status" value="3"/>
</dbReference>
<dbReference type="FunFam" id="1.10.510.10:FF:000060">
    <property type="entry name" value="G-type lectin S-receptor-like serine/threonine-protein kinase"/>
    <property type="match status" value="2"/>
</dbReference>
<dbReference type="Gramene" id="QL05p023275:mrna">
    <property type="protein sequence ID" value="QL05p023275:mrna"/>
    <property type="gene ID" value="QL05p023275"/>
</dbReference>
<dbReference type="PROSITE" id="PS50948">
    <property type="entry name" value="PAN"/>
    <property type="match status" value="3"/>
</dbReference>
<dbReference type="SUPFAM" id="SSF56112">
    <property type="entry name" value="Protein kinase-like (PK-like)"/>
    <property type="match status" value="3"/>
</dbReference>
<dbReference type="InterPro" id="IPR000719">
    <property type="entry name" value="Prot_kinase_dom"/>
</dbReference>
<evidence type="ECO:0000256" key="19">
    <source>
        <dbReference type="SAM" id="Phobius"/>
    </source>
</evidence>
<dbReference type="CDD" id="cd01098">
    <property type="entry name" value="PAN_AP_plant"/>
    <property type="match status" value="1"/>
</dbReference>
<evidence type="ECO:0000256" key="18">
    <source>
        <dbReference type="ARBA" id="ARBA00048679"/>
    </source>
</evidence>
<evidence type="ECO:0000256" key="15">
    <source>
        <dbReference type="ARBA" id="ARBA00023170"/>
    </source>
</evidence>
<evidence type="ECO:0000256" key="1">
    <source>
        <dbReference type="ARBA" id="ARBA00004251"/>
    </source>
</evidence>
<evidence type="ECO:0000256" key="13">
    <source>
        <dbReference type="ARBA" id="ARBA00023136"/>
    </source>
</evidence>
<evidence type="ECO:0000256" key="11">
    <source>
        <dbReference type="ARBA" id="ARBA00022840"/>
    </source>
</evidence>
<keyword evidence="9" id="KW-0547">Nucleotide-binding</keyword>
<evidence type="ECO:0000256" key="14">
    <source>
        <dbReference type="ARBA" id="ARBA00023157"/>
    </source>
</evidence>
<dbReference type="CDD" id="cd00028">
    <property type="entry name" value="B_lectin"/>
    <property type="match status" value="2"/>
</dbReference>
<dbReference type="PROSITE" id="PS50011">
    <property type="entry name" value="PROTEIN_KINASE_DOM"/>
    <property type="match status" value="2"/>
</dbReference>
<dbReference type="SUPFAM" id="SSF51110">
    <property type="entry name" value="alpha-D-mannose-specific plant lectins"/>
    <property type="match status" value="2"/>
</dbReference>
<keyword evidence="6 19" id="KW-0812">Transmembrane</keyword>
<keyword evidence="11" id="KW-0067">ATP-binding</keyword>
<dbReference type="InterPro" id="IPR001245">
    <property type="entry name" value="Ser-Thr/Tyr_kinase_cat_dom"/>
</dbReference>
<keyword evidence="25" id="KW-1185">Reference proteome</keyword>
<evidence type="ECO:0000256" key="2">
    <source>
        <dbReference type="ARBA" id="ARBA00012513"/>
    </source>
</evidence>
<protein>
    <recommendedName>
        <fullName evidence="2">non-specific serine/threonine protein kinase</fullName>
        <ecNumber evidence="2">2.7.11.1</ecNumber>
    </recommendedName>
</protein>
<keyword evidence="7 20" id="KW-0732">Signal</keyword>
<evidence type="ECO:0000256" key="17">
    <source>
        <dbReference type="ARBA" id="ARBA00047899"/>
    </source>
</evidence>
<dbReference type="InterPro" id="IPR021820">
    <property type="entry name" value="S-locus_recpt_kinase_C"/>
</dbReference>
<keyword evidence="14" id="KW-1015">Disulfide bond</keyword>
<dbReference type="EC" id="2.7.11.1" evidence="2"/>
<dbReference type="InterPro" id="IPR001480">
    <property type="entry name" value="Bulb-type_lectin_dom"/>
</dbReference>
<dbReference type="InterPro" id="IPR008271">
    <property type="entry name" value="Ser/Thr_kinase_AS"/>
</dbReference>
<comment type="catalytic activity">
    <reaction evidence="17">
        <text>L-threonyl-[protein] + ATP = O-phospho-L-threonyl-[protein] + ADP + H(+)</text>
        <dbReference type="Rhea" id="RHEA:46608"/>
        <dbReference type="Rhea" id="RHEA-COMP:11060"/>
        <dbReference type="Rhea" id="RHEA-COMP:11605"/>
        <dbReference type="ChEBI" id="CHEBI:15378"/>
        <dbReference type="ChEBI" id="CHEBI:30013"/>
        <dbReference type="ChEBI" id="CHEBI:30616"/>
        <dbReference type="ChEBI" id="CHEBI:61977"/>
        <dbReference type="ChEBI" id="CHEBI:456216"/>
        <dbReference type="EC" id="2.7.11.1"/>
    </reaction>
</comment>
<dbReference type="GO" id="GO:0005524">
    <property type="term" value="F:ATP binding"/>
    <property type="evidence" value="ECO:0007669"/>
    <property type="project" value="UniProtKB-KW"/>
</dbReference>
<keyword evidence="15" id="KW-0675">Receptor</keyword>
<dbReference type="Pfam" id="PF07714">
    <property type="entry name" value="PK_Tyr_Ser-Thr"/>
    <property type="match status" value="1"/>
</dbReference>
<organism evidence="24 25">
    <name type="scientific">Quercus lobata</name>
    <name type="common">Valley oak</name>
    <dbReference type="NCBI Taxonomy" id="97700"/>
    <lineage>
        <taxon>Eukaryota</taxon>
        <taxon>Viridiplantae</taxon>
        <taxon>Streptophyta</taxon>
        <taxon>Embryophyta</taxon>
        <taxon>Tracheophyta</taxon>
        <taxon>Spermatophyta</taxon>
        <taxon>Magnoliopsida</taxon>
        <taxon>eudicotyledons</taxon>
        <taxon>Gunneridae</taxon>
        <taxon>Pentapetalae</taxon>
        <taxon>rosids</taxon>
        <taxon>fabids</taxon>
        <taxon>Fagales</taxon>
        <taxon>Fagaceae</taxon>
        <taxon>Quercus</taxon>
    </lineage>
</organism>
<dbReference type="CDD" id="cd14066">
    <property type="entry name" value="STKc_IRAK"/>
    <property type="match status" value="1"/>
</dbReference>
<dbReference type="OMA" id="PECRRHD"/>
<dbReference type="Gene3D" id="3.30.200.20">
    <property type="entry name" value="Phosphorylase Kinase, domain 1"/>
    <property type="match status" value="3"/>
</dbReference>